<feature type="domain" description="Non-haem dioxygenase N-terminal" evidence="4">
    <location>
        <begin position="12"/>
        <end position="87"/>
    </location>
</feature>
<keyword evidence="6" id="KW-1185">Reference proteome</keyword>
<evidence type="ECO:0000256" key="3">
    <source>
        <dbReference type="ARBA" id="ARBA00023004"/>
    </source>
</evidence>
<keyword evidence="2" id="KW-0560">Oxidoreductase</keyword>
<dbReference type="InterPro" id="IPR026992">
    <property type="entry name" value="DIOX_N"/>
</dbReference>
<dbReference type="PANTHER" id="PTHR10209:SF881">
    <property type="entry name" value="FI07970P-RELATED"/>
    <property type="match status" value="1"/>
</dbReference>
<sequence length="259" mass="29256">MSDVTLSTTSGIKVVDFRPFVDGTNKQAVADAILNSFKDTGFVYLVNHPVPKEKIEEMFVLSKKFFDLPMEKKQLAPHPPSGTHHRGALPEVWPVHWPQQLPGYSAPGVEKISQHIYDMDELAKNRIKAPDVKESFECGREEDENMPNIWLPDGILPGFKETCLDFFWLLYEAELTIWGAMALGFKLPEDYFKAYHTKPDNQLRLLHYPSVTAEDLAKETITRIGAHSDFGSMTLLMQDDVGGLEIENPQKPGTFTASF</sequence>
<keyword evidence="1" id="KW-0479">Metal-binding</keyword>
<dbReference type="GO" id="GO:0046872">
    <property type="term" value="F:metal ion binding"/>
    <property type="evidence" value="ECO:0007669"/>
    <property type="project" value="UniProtKB-KW"/>
</dbReference>
<keyword evidence="3" id="KW-0408">Iron</keyword>
<dbReference type="Proteomes" id="UP000054279">
    <property type="component" value="Unassembled WGS sequence"/>
</dbReference>
<dbReference type="PANTHER" id="PTHR10209">
    <property type="entry name" value="OXIDOREDUCTASE, 2OG-FE II OXYGENASE FAMILY PROTEIN"/>
    <property type="match status" value="1"/>
</dbReference>
<evidence type="ECO:0000259" key="4">
    <source>
        <dbReference type="Pfam" id="PF14226"/>
    </source>
</evidence>
<proteinExistence type="predicted"/>
<name>A0A0C9T5F8_SPHS4</name>
<dbReference type="GO" id="GO:0016491">
    <property type="term" value="F:oxidoreductase activity"/>
    <property type="evidence" value="ECO:0007669"/>
    <property type="project" value="UniProtKB-KW"/>
</dbReference>
<dbReference type="AlphaFoldDB" id="A0A0C9T5F8"/>
<organism evidence="5 6">
    <name type="scientific">Sphaerobolus stellatus (strain SS14)</name>
    <dbReference type="NCBI Taxonomy" id="990650"/>
    <lineage>
        <taxon>Eukaryota</taxon>
        <taxon>Fungi</taxon>
        <taxon>Dikarya</taxon>
        <taxon>Basidiomycota</taxon>
        <taxon>Agaricomycotina</taxon>
        <taxon>Agaricomycetes</taxon>
        <taxon>Phallomycetidae</taxon>
        <taxon>Geastrales</taxon>
        <taxon>Sphaerobolaceae</taxon>
        <taxon>Sphaerobolus</taxon>
    </lineage>
</organism>
<dbReference type="HOGENOM" id="CLU_010119_6_1_1"/>
<evidence type="ECO:0000313" key="5">
    <source>
        <dbReference type="EMBL" id="KIJ24113.1"/>
    </source>
</evidence>
<dbReference type="OrthoDB" id="288590at2759"/>
<evidence type="ECO:0000256" key="1">
    <source>
        <dbReference type="ARBA" id="ARBA00022723"/>
    </source>
</evidence>
<gene>
    <name evidence="5" type="ORF">M422DRAFT_275180</name>
</gene>
<dbReference type="Pfam" id="PF14226">
    <property type="entry name" value="DIOX_N"/>
    <property type="match status" value="1"/>
</dbReference>
<dbReference type="InterPro" id="IPR027443">
    <property type="entry name" value="IPNS-like_sf"/>
</dbReference>
<accession>A0A0C9T5F8</accession>
<dbReference type="EMBL" id="KN837531">
    <property type="protein sequence ID" value="KIJ24113.1"/>
    <property type="molecule type" value="Genomic_DNA"/>
</dbReference>
<evidence type="ECO:0000256" key="2">
    <source>
        <dbReference type="ARBA" id="ARBA00023002"/>
    </source>
</evidence>
<protein>
    <recommendedName>
        <fullName evidence="4">Non-haem dioxygenase N-terminal domain-containing protein</fullName>
    </recommendedName>
</protein>
<evidence type="ECO:0000313" key="6">
    <source>
        <dbReference type="Proteomes" id="UP000054279"/>
    </source>
</evidence>
<dbReference type="SUPFAM" id="SSF51197">
    <property type="entry name" value="Clavaminate synthase-like"/>
    <property type="match status" value="1"/>
</dbReference>
<reference evidence="5 6" key="1">
    <citation type="submission" date="2014-06" db="EMBL/GenBank/DDBJ databases">
        <title>Evolutionary Origins and Diversification of the Mycorrhizal Mutualists.</title>
        <authorList>
            <consortium name="DOE Joint Genome Institute"/>
            <consortium name="Mycorrhizal Genomics Consortium"/>
            <person name="Kohler A."/>
            <person name="Kuo A."/>
            <person name="Nagy L.G."/>
            <person name="Floudas D."/>
            <person name="Copeland A."/>
            <person name="Barry K.W."/>
            <person name="Cichocki N."/>
            <person name="Veneault-Fourrey C."/>
            <person name="LaButti K."/>
            <person name="Lindquist E.A."/>
            <person name="Lipzen A."/>
            <person name="Lundell T."/>
            <person name="Morin E."/>
            <person name="Murat C."/>
            <person name="Riley R."/>
            <person name="Ohm R."/>
            <person name="Sun H."/>
            <person name="Tunlid A."/>
            <person name="Henrissat B."/>
            <person name="Grigoriev I.V."/>
            <person name="Hibbett D.S."/>
            <person name="Martin F."/>
        </authorList>
    </citation>
    <scope>NUCLEOTIDE SEQUENCE [LARGE SCALE GENOMIC DNA]</scope>
    <source>
        <strain evidence="5 6">SS14</strain>
    </source>
</reference>
<dbReference type="Gene3D" id="2.60.120.330">
    <property type="entry name" value="B-lactam Antibiotic, Isopenicillin N Synthase, Chain"/>
    <property type="match status" value="1"/>
</dbReference>